<keyword evidence="3" id="KW-0804">Transcription</keyword>
<dbReference type="InterPro" id="IPR000551">
    <property type="entry name" value="MerR-type_HTH_dom"/>
</dbReference>
<dbReference type="SMART" id="SM00422">
    <property type="entry name" value="HTH_MERR"/>
    <property type="match status" value="1"/>
</dbReference>
<dbReference type="InterPro" id="IPR036724">
    <property type="entry name" value="Cobalamin-bd_sf"/>
</dbReference>
<dbReference type="SUPFAM" id="SSF46955">
    <property type="entry name" value="Putative DNA-binding domain"/>
    <property type="match status" value="1"/>
</dbReference>
<dbReference type="PANTHER" id="PTHR30204">
    <property type="entry name" value="REDOX-CYCLING DRUG-SENSING TRANSCRIPTIONAL ACTIVATOR SOXR"/>
    <property type="match status" value="1"/>
</dbReference>
<dbReference type="SUPFAM" id="SSF52242">
    <property type="entry name" value="Cobalamin (vitamin B12)-binding domain"/>
    <property type="match status" value="1"/>
</dbReference>
<dbReference type="Pfam" id="PF02310">
    <property type="entry name" value="B12-binding"/>
    <property type="match status" value="1"/>
</dbReference>
<proteinExistence type="predicted"/>
<evidence type="ECO:0000256" key="2">
    <source>
        <dbReference type="ARBA" id="ARBA00023125"/>
    </source>
</evidence>
<reference evidence="6" key="1">
    <citation type="submission" date="2019-08" db="EMBL/GenBank/DDBJ databases">
        <authorList>
            <person name="Kucharzyk K."/>
            <person name="Murdoch R.W."/>
            <person name="Higgins S."/>
            <person name="Loffler F."/>
        </authorList>
    </citation>
    <scope>NUCLEOTIDE SEQUENCE</scope>
</reference>
<dbReference type="Pfam" id="PF13411">
    <property type="entry name" value="MerR_1"/>
    <property type="match status" value="1"/>
</dbReference>
<evidence type="ECO:0000313" key="6">
    <source>
        <dbReference type="EMBL" id="MPM34861.1"/>
    </source>
</evidence>
<dbReference type="GO" id="GO:0003677">
    <property type="term" value="F:DNA binding"/>
    <property type="evidence" value="ECO:0007669"/>
    <property type="project" value="UniProtKB-KW"/>
</dbReference>
<keyword evidence="2" id="KW-0238">DNA-binding</keyword>
<dbReference type="PROSITE" id="PS50937">
    <property type="entry name" value="HTH_MERR_2"/>
    <property type="match status" value="1"/>
</dbReference>
<gene>
    <name evidence="6" type="primary">carH_5</name>
    <name evidence="6" type="ORF">SDC9_81451</name>
</gene>
<dbReference type="AlphaFoldDB" id="A0A644Z4E1"/>
<dbReference type="Gene3D" id="1.10.1240.10">
    <property type="entry name" value="Methionine synthase domain"/>
    <property type="match status" value="1"/>
</dbReference>
<dbReference type="InterPro" id="IPR047057">
    <property type="entry name" value="MerR_fam"/>
</dbReference>
<dbReference type="CDD" id="cd01104">
    <property type="entry name" value="HTH_MlrA-CarA"/>
    <property type="match status" value="1"/>
</dbReference>
<evidence type="ECO:0000259" key="5">
    <source>
        <dbReference type="PROSITE" id="PS51332"/>
    </source>
</evidence>
<comment type="caution">
    <text evidence="6">The sequence shown here is derived from an EMBL/GenBank/DDBJ whole genome shotgun (WGS) entry which is preliminary data.</text>
</comment>
<dbReference type="PANTHER" id="PTHR30204:SF67">
    <property type="entry name" value="HTH-TYPE TRANSCRIPTIONAL REGULATOR MLRA-RELATED"/>
    <property type="match status" value="1"/>
</dbReference>
<organism evidence="6">
    <name type="scientific">bioreactor metagenome</name>
    <dbReference type="NCBI Taxonomy" id="1076179"/>
    <lineage>
        <taxon>unclassified sequences</taxon>
        <taxon>metagenomes</taxon>
        <taxon>ecological metagenomes</taxon>
    </lineage>
</organism>
<dbReference type="Pfam" id="PF02607">
    <property type="entry name" value="B12-binding_2"/>
    <property type="match status" value="1"/>
</dbReference>
<feature type="domain" description="HTH merR-type" evidence="4">
    <location>
        <begin position="12"/>
        <end position="81"/>
    </location>
</feature>
<evidence type="ECO:0000256" key="1">
    <source>
        <dbReference type="ARBA" id="ARBA00023015"/>
    </source>
</evidence>
<dbReference type="GO" id="GO:0031419">
    <property type="term" value="F:cobalamin binding"/>
    <property type="evidence" value="ECO:0007669"/>
    <property type="project" value="InterPro"/>
</dbReference>
<dbReference type="Gene3D" id="3.40.50.280">
    <property type="entry name" value="Cobalamin-binding domain"/>
    <property type="match status" value="1"/>
</dbReference>
<sequence>MASILDYSDEPRFNINSVAKLTSMQPVTIRAWERRYQLVVPKRAANGYRLYSERDIAILRWAKRGVEQGYPISTVNSQLKDAIKKNAWPEAVLNDKSTVAVHPARTINRSELVQNFTKALIRHDERMSSDLFADALGSLKLADLFESILIPALVDIGDRWERGEIGVATEHFASQFIQTKIMAIYQSLPLHPSCPKLIIGCAPDELHEIGPMMLAILLRDAGYKVEYLGPDLPLDDLLIYVREEMPKMLILSATMKASAEDMIRFSEKLSGLKPSVAFGFGGAAFILFPDLQLKIDGHYLGPSISESIKKINNLFPLKNK</sequence>
<dbReference type="InterPro" id="IPR036594">
    <property type="entry name" value="Meth_synthase_dom"/>
</dbReference>
<name>A0A644Z4E1_9ZZZZ</name>
<dbReference type="InterPro" id="IPR009061">
    <property type="entry name" value="DNA-bd_dom_put_sf"/>
</dbReference>
<dbReference type="GO" id="GO:0046872">
    <property type="term" value="F:metal ion binding"/>
    <property type="evidence" value="ECO:0007669"/>
    <property type="project" value="InterPro"/>
</dbReference>
<evidence type="ECO:0000256" key="3">
    <source>
        <dbReference type="ARBA" id="ARBA00023163"/>
    </source>
</evidence>
<dbReference type="InterPro" id="IPR006158">
    <property type="entry name" value="Cobalamin-bd"/>
</dbReference>
<dbReference type="PROSITE" id="PS51332">
    <property type="entry name" value="B12_BINDING"/>
    <property type="match status" value="1"/>
</dbReference>
<dbReference type="GO" id="GO:0003700">
    <property type="term" value="F:DNA-binding transcription factor activity"/>
    <property type="evidence" value="ECO:0007669"/>
    <property type="project" value="InterPro"/>
</dbReference>
<dbReference type="EMBL" id="VSSQ01007104">
    <property type="protein sequence ID" value="MPM34861.1"/>
    <property type="molecule type" value="Genomic_DNA"/>
</dbReference>
<dbReference type="Gene3D" id="1.10.1660.10">
    <property type="match status" value="1"/>
</dbReference>
<dbReference type="InterPro" id="IPR003759">
    <property type="entry name" value="Cbl-bd_cap"/>
</dbReference>
<keyword evidence="1" id="KW-0805">Transcription regulation</keyword>
<accession>A0A644Z4E1</accession>
<feature type="domain" description="B12-binding" evidence="5">
    <location>
        <begin position="194"/>
        <end position="320"/>
    </location>
</feature>
<evidence type="ECO:0000259" key="4">
    <source>
        <dbReference type="PROSITE" id="PS50937"/>
    </source>
</evidence>
<protein>
    <submittedName>
        <fullName evidence="6">HTH-type transcriptional repressor CarH</fullName>
    </submittedName>
</protein>